<sequence length="99" mass="11948">MATVEAKIFAHHVRNDGTYSVKIRVYHKSVKKFIETTHYLTGRQIKKHPKSENEFLIKDPFINRKVNAILDDYRIKIINWGLFRMWPPLSRNVVLRHFW</sequence>
<dbReference type="KEGG" id="pgs:CPT03_15635"/>
<keyword evidence="2" id="KW-1185">Reference proteome</keyword>
<dbReference type="EMBL" id="CP024091">
    <property type="protein sequence ID" value="ATP57794.1"/>
    <property type="molecule type" value="Genomic_DNA"/>
</dbReference>
<protein>
    <recommendedName>
        <fullName evidence="3">Arm DNA-binding domain-containing protein</fullName>
    </recommendedName>
</protein>
<gene>
    <name evidence="1" type="ORF">CPT03_15635</name>
</gene>
<accession>A0A2D1U8A7</accession>
<name>A0A2D1U8A7_9SPHI</name>
<evidence type="ECO:0000313" key="1">
    <source>
        <dbReference type="EMBL" id="ATP57794.1"/>
    </source>
</evidence>
<dbReference type="AlphaFoldDB" id="A0A2D1U8A7"/>
<evidence type="ECO:0000313" key="2">
    <source>
        <dbReference type="Proteomes" id="UP000223749"/>
    </source>
</evidence>
<reference evidence="1 2" key="1">
    <citation type="submission" date="2017-10" db="EMBL/GenBank/DDBJ databases">
        <title>Whole genome of Pedobacter ginsengisoli T01R-27 isolated from tomato rhizosphere.</title>
        <authorList>
            <person name="Weon H.-Y."/>
            <person name="Lee S.A."/>
            <person name="Sang M.K."/>
            <person name="Song J."/>
        </authorList>
    </citation>
    <scope>NUCLEOTIDE SEQUENCE [LARGE SCALE GENOMIC DNA]</scope>
    <source>
        <strain evidence="1 2">T01R-27</strain>
    </source>
</reference>
<organism evidence="1 2">
    <name type="scientific">Pedobacter ginsengisoli</name>
    <dbReference type="NCBI Taxonomy" id="363852"/>
    <lineage>
        <taxon>Bacteria</taxon>
        <taxon>Pseudomonadati</taxon>
        <taxon>Bacteroidota</taxon>
        <taxon>Sphingobacteriia</taxon>
        <taxon>Sphingobacteriales</taxon>
        <taxon>Sphingobacteriaceae</taxon>
        <taxon>Pedobacter</taxon>
    </lineage>
</organism>
<evidence type="ECO:0008006" key="3">
    <source>
        <dbReference type="Google" id="ProtNLM"/>
    </source>
</evidence>
<proteinExistence type="predicted"/>
<dbReference type="Proteomes" id="UP000223749">
    <property type="component" value="Chromosome"/>
</dbReference>